<feature type="domain" description="Protein kinase" evidence="20">
    <location>
        <begin position="197"/>
        <end position="614"/>
    </location>
</feature>
<comment type="caution">
    <text evidence="21">The sequence shown here is derived from an EMBL/GenBank/DDBJ whole genome shotgun (WGS) entry which is preliminary data.</text>
</comment>
<comment type="catalytic activity">
    <reaction evidence="18">
        <text>L-seryl-[protein] + ATP = O-phospho-L-seryl-[protein] + ADP + H(+)</text>
        <dbReference type="Rhea" id="RHEA:17989"/>
        <dbReference type="Rhea" id="RHEA-COMP:9863"/>
        <dbReference type="Rhea" id="RHEA-COMP:11604"/>
        <dbReference type="ChEBI" id="CHEBI:15378"/>
        <dbReference type="ChEBI" id="CHEBI:29999"/>
        <dbReference type="ChEBI" id="CHEBI:30616"/>
        <dbReference type="ChEBI" id="CHEBI:83421"/>
        <dbReference type="ChEBI" id="CHEBI:456216"/>
        <dbReference type="EC" id="2.7.11.1"/>
    </reaction>
    <physiologicalReaction direction="left-to-right" evidence="18">
        <dbReference type="Rhea" id="RHEA:17990"/>
    </physiologicalReaction>
</comment>
<dbReference type="PANTHER" id="PTHR11042:SF160">
    <property type="entry name" value="EUKARYOTIC TRANSLATION INITIATION FACTOR 2-ALPHA KINASE 1"/>
    <property type="match status" value="1"/>
</dbReference>
<dbReference type="Pfam" id="PF22949">
    <property type="entry name" value="HRI2_3H"/>
    <property type="match status" value="1"/>
</dbReference>
<evidence type="ECO:0000256" key="6">
    <source>
        <dbReference type="ARBA" id="ARBA00022741"/>
    </source>
</evidence>
<comment type="similarity">
    <text evidence="12">Belongs to the protein kinase superfamily. Ser/Thr protein kinase family. GCN2 subfamily.</text>
</comment>
<dbReference type="InterPro" id="IPR054521">
    <property type="entry name" value="HRI2_3H"/>
</dbReference>
<evidence type="ECO:0000256" key="17">
    <source>
        <dbReference type="ARBA" id="ARBA00048659"/>
    </source>
</evidence>
<keyword evidence="8" id="KW-0067">ATP-binding</keyword>
<keyword evidence="9" id="KW-0832">Ubl conjugation</keyword>
<dbReference type="Gene3D" id="1.10.510.10">
    <property type="entry name" value="Transferase(Phosphotransferase) domain 1"/>
    <property type="match status" value="1"/>
</dbReference>
<keyword evidence="22" id="KW-1185">Reference proteome</keyword>
<dbReference type="GO" id="GO:0005634">
    <property type="term" value="C:nucleus"/>
    <property type="evidence" value="ECO:0007669"/>
    <property type="project" value="TreeGrafter"/>
</dbReference>
<dbReference type="SMART" id="SM00220">
    <property type="entry name" value="S_TKc"/>
    <property type="match status" value="1"/>
</dbReference>
<evidence type="ECO:0000256" key="1">
    <source>
        <dbReference type="ARBA" id="ARBA00012513"/>
    </source>
</evidence>
<dbReference type="EC" id="2.7.11.1" evidence="1"/>
<evidence type="ECO:0000256" key="18">
    <source>
        <dbReference type="ARBA" id="ARBA00048977"/>
    </source>
</evidence>
<evidence type="ECO:0000256" key="11">
    <source>
        <dbReference type="ARBA" id="ARBA00023193"/>
    </source>
</evidence>
<dbReference type="PROSITE" id="PS00108">
    <property type="entry name" value="PROTEIN_KINASE_ST"/>
    <property type="match status" value="1"/>
</dbReference>
<gene>
    <name evidence="21" type="ORF">V5799_005844</name>
</gene>
<dbReference type="Gene3D" id="3.30.200.20">
    <property type="entry name" value="Phosphorylase Kinase, domain 1"/>
    <property type="match status" value="1"/>
</dbReference>
<evidence type="ECO:0000256" key="3">
    <source>
        <dbReference type="ARBA" id="ARBA00022553"/>
    </source>
</evidence>
<dbReference type="GO" id="GO:0004694">
    <property type="term" value="F:eukaryotic translation initiation factor 2alpha kinase activity"/>
    <property type="evidence" value="ECO:0007669"/>
    <property type="project" value="TreeGrafter"/>
</dbReference>
<dbReference type="GO" id="GO:0005737">
    <property type="term" value="C:cytoplasm"/>
    <property type="evidence" value="ECO:0007669"/>
    <property type="project" value="TreeGrafter"/>
</dbReference>
<evidence type="ECO:0000256" key="9">
    <source>
        <dbReference type="ARBA" id="ARBA00022843"/>
    </source>
</evidence>
<evidence type="ECO:0000256" key="12">
    <source>
        <dbReference type="ARBA" id="ARBA00037982"/>
    </source>
</evidence>
<dbReference type="Proteomes" id="UP001321473">
    <property type="component" value="Unassembled WGS sequence"/>
</dbReference>
<sequence length="673" mass="75443">MTAKSLQISVDLTAGHCWLLFDHVEIHVRYLCRSLAFSVTDSCITSLTMDPPIPKLSLRTVTTLDVPDIGRPPPRLVRQESFGLVPRGQIPYYLVLESVLEQLCIFYESDLSLRKELFEGVRQRLYQLKFLDPTPDLQELCSLRVKFRRSFSFLIQNVRRDLRRRVSGSLVCLPGPQLDRALDNEVICHQKRYEYDFEEIEKIAEGGFGIVCKAMRRTDRQIYAVKKIPFKYCNLKVLKQVLREVELLAQLSHPNIVAYKSAWIENVTDFMLKSHAATVDSCQSTVLISSGSGDNKGSPLYSVDLSSSQEIVPASCHKSLSPNTSTEAIYFMDSGTSVTEQCASLEEPSKLTMPSAEELNRSPYNSKSDSELGKGNDGHAANGRKASSHVTNSPAVVTPDIFRLLNSSDVGGMLYIQMELCSKNLADWLATRNQQLAEFGESGDSGTIPKAMHIFKQILKGVEYMHSKGFIHRDIKPQNILFDLEGSFVKLGDFGLATRSNQQEPSSHPFPWTPRSGHTQGVGTSLYAAPEQCEQACYDSKVDIYSLGVVLTELLCPFSTEHERLTELTKLRNGSIPTALEAHSEDVVLAVLAMCHCDPKERPSAKELLNSPLFIAKDKIIEDLKAELKKKDTKMASMAFKLSLLRSEISKLQFELKWYRDNCSPLFSQSTSQ</sequence>
<feature type="compositionally biased region" description="Basic and acidic residues" evidence="19">
    <location>
        <begin position="368"/>
        <end position="377"/>
    </location>
</feature>
<evidence type="ECO:0000256" key="4">
    <source>
        <dbReference type="ARBA" id="ARBA00022679"/>
    </source>
</evidence>
<evidence type="ECO:0000256" key="8">
    <source>
        <dbReference type="ARBA" id="ARBA00022840"/>
    </source>
</evidence>
<keyword evidence="6" id="KW-0547">Nucleotide-binding</keyword>
<evidence type="ECO:0000256" key="13">
    <source>
        <dbReference type="ARBA" id="ARBA00040433"/>
    </source>
</evidence>
<dbReference type="InterPro" id="IPR000719">
    <property type="entry name" value="Prot_kinase_dom"/>
</dbReference>
<organism evidence="21 22">
    <name type="scientific">Amblyomma americanum</name>
    <name type="common">Lone star tick</name>
    <dbReference type="NCBI Taxonomy" id="6943"/>
    <lineage>
        <taxon>Eukaryota</taxon>
        <taxon>Metazoa</taxon>
        <taxon>Ecdysozoa</taxon>
        <taxon>Arthropoda</taxon>
        <taxon>Chelicerata</taxon>
        <taxon>Arachnida</taxon>
        <taxon>Acari</taxon>
        <taxon>Parasitiformes</taxon>
        <taxon>Ixodida</taxon>
        <taxon>Ixodoidea</taxon>
        <taxon>Ixodidae</taxon>
        <taxon>Amblyomminae</taxon>
        <taxon>Amblyomma</taxon>
    </lineage>
</organism>
<accession>A0AAQ4DY36</accession>
<proteinExistence type="inferred from homology"/>
<dbReference type="InterPro" id="IPR011009">
    <property type="entry name" value="Kinase-like_dom_sf"/>
</dbReference>
<feature type="region of interest" description="Disordered" evidence="19">
    <location>
        <begin position="342"/>
        <end position="391"/>
    </location>
</feature>
<dbReference type="PROSITE" id="PS50011">
    <property type="entry name" value="PROTEIN_KINASE_DOM"/>
    <property type="match status" value="1"/>
</dbReference>
<evidence type="ECO:0000259" key="20">
    <source>
        <dbReference type="PROSITE" id="PS50011"/>
    </source>
</evidence>
<evidence type="ECO:0000256" key="19">
    <source>
        <dbReference type="SAM" id="MobiDB-lite"/>
    </source>
</evidence>
<dbReference type="InterPro" id="IPR050339">
    <property type="entry name" value="CC_SR_Kinase"/>
</dbReference>
<keyword evidence="10" id="KW-1015">Disulfide bond</keyword>
<evidence type="ECO:0000256" key="15">
    <source>
        <dbReference type="ARBA" id="ARBA00042914"/>
    </source>
</evidence>
<evidence type="ECO:0000256" key="7">
    <source>
        <dbReference type="ARBA" id="ARBA00022777"/>
    </source>
</evidence>
<keyword evidence="4" id="KW-0808">Transferase</keyword>
<keyword evidence="5" id="KW-0677">Repeat</keyword>
<evidence type="ECO:0000256" key="16">
    <source>
        <dbReference type="ARBA" id="ARBA00046654"/>
    </source>
</evidence>
<evidence type="ECO:0000313" key="22">
    <source>
        <dbReference type="Proteomes" id="UP001321473"/>
    </source>
</evidence>
<evidence type="ECO:0000256" key="14">
    <source>
        <dbReference type="ARBA" id="ARBA00042456"/>
    </source>
</evidence>
<dbReference type="GO" id="GO:0005524">
    <property type="term" value="F:ATP binding"/>
    <property type="evidence" value="ECO:0007669"/>
    <property type="project" value="UniProtKB-KW"/>
</dbReference>
<name>A0AAQ4DY36_AMBAM</name>
<dbReference type="EMBL" id="JARKHS020025530">
    <property type="protein sequence ID" value="KAK8767376.1"/>
    <property type="molecule type" value="Genomic_DNA"/>
</dbReference>
<evidence type="ECO:0000256" key="2">
    <source>
        <dbReference type="ARBA" id="ARBA00022527"/>
    </source>
</evidence>
<reference evidence="21 22" key="1">
    <citation type="journal article" date="2023" name="Arcadia Sci">
        <title>De novo assembly of a long-read Amblyomma americanum tick genome.</title>
        <authorList>
            <person name="Chou S."/>
            <person name="Poskanzer K.E."/>
            <person name="Rollins M."/>
            <person name="Thuy-Boun P.S."/>
        </authorList>
    </citation>
    <scope>NUCLEOTIDE SEQUENCE [LARGE SCALE GENOMIC DNA]</scope>
    <source>
        <strain evidence="21">F_SG_1</strain>
        <tissue evidence="21">Salivary glands</tissue>
    </source>
</reference>
<evidence type="ECO:0000313" key="21">
    <source>
        <dbReference type="EMBL" id="KAK8767376.1"/>
    </source>
</evidence>
<keyword evidence="11" id="KW-0652">Protein synthesis inhibitor</keyword>
<evidence type="ECO:0000256" key="5">
    <source>
        <dbReference type="ARBA" id="ARBA00022737"/>
    </source>
</evidence>
<protein>
    <recommendedName>
        <fullName evidence="13">Eukaryotic translation initiation factor 2-alpha kinase 1</fullName>
        <ecNumber evidence="1">2.7.11.1</ecNumber>
    </recommendedName>
    <alternativeName>
        <fullName evidence="15">Heme-regulated eukaryotic initiation factor eIF-2-alpha kinase</fullName>
    </alternativeName>
    <alternativeName>
        <fullName evidence="14">Hemin-sensitive initiation factor 2-alpha kinase</fullName>
    </alternativeName>
</protein>
<comment type="subunit">
    <text evidence="16">Synthesized in an inactive form that binds to the N-terminal domain of CDC37. Has to be associated with a multiprotein complex containing Hsp90, CDC37 and PPP5C for maturation and activation by autophosphorylation. The phosphatase PPP5C modulates this activation. Homodimer; homodimerizes in presence of heme, forming a disulfide-linked inactive homodimer. Interacts with DELE1; binds both to full-length DELE1 and processed form of DELE1 (S-DELE1) in response to stress, leading to activate its protein kinase activity and trigger the integrated stress response (ISR).</text>
</comment>
<comment type="catalytic activity">
    <reaction evidence="17">
        <text>L-threonyl-[protein] + ATP = O-phospho-L-threonyl-[protein] + ADP + H(+)</text>
        <dbReference type="Rhea" id="RHEA:46608"/>
        <dbReference type="Rhea" id="RHEA-COMP:11060"/>
        <dbReference type="Rhea" id="RHEA-COMP:11605"/>
        <dbReference type="ChEBI" id="CHEBI:15378"/>
        <dbReference type="ChEBI" id="CHEBI:30013"/>
        <dbReference type="ChEBI" id="CHEBI:30616"/>
        <dbReference type="ChEBI" id="CHEBI:61977"/>
        <dbReference type="ChEBI" id="CHEBI:456216"/>
        <dbReference type="EC" id="2.7.11.1"/>
    </reaction>
    <physiologicalReaction direction="left-to-right" evidence="17">
        <dbReference type="Rhea" id="RHEA:46609"/>
    </physiologicalReaction>
</comment>
<evidence type="ECO:0000256" key="10">
    <source>
        <dbReference type="ARBA" id="ARBA00023157"/>
    </source>
</evidence>
<dbReference type="GO" id="GO:0017148">
    <property type="term" value="P:negative regulation of translation"/>
    <property type="evidence" value="ECO:0007669"/>
    <property type="project" value="UniProtKB-KW"/>
</dbReference>
<keyword evidence="7" id="KW-0418">Kinase</keyword>
<dbReference type="InterPro" id="IPR008271">
    <property type="entry name" value="Ser/Thr_kinase_AS"/>
</dbReference>
<dbReference type="SUPFAM" id="SSF56112">
    <property type="entry name" value="Protein kinase-like (PK-like)"/>
    <property type="match status" value="1"/>
</dbReference>
<keyword evidence="3" id="KW-0597">Phosphoprotein</keyword>
<dbReference type="PANTHER" id="PTHR11042">
    <property type="entry name" value="EUKARYOTIC TRANSLATION INITIATION FACTOR 2-ALPHA KINASE EIF2-ALPHA KINASE -RELATED"/>
    <property type="match status" value="1"/>
</dbReference>
<dbReference type="Pfam" id="PF00069">
    <property type="entry name" value="Pkinase"/>
    <property type="match status" value="2"/>
</dbReference>
<dbReference type="AlphaFoldDB" id="A0AAQ4DY36"/>
<keyword evidence="2" id="KW-0723">Serine/threonine-protein kinase</keyword>